<feature type="region of interest" description="Disordered" evidence="5">
    <location>
        <begin position="597"/>
        <end position="619"/>
    </location>
</feature>
<dbReference type="Proteomes" id="UP000799750">
    <property type="component" value="Unassembled WGS sequence"/>
</dbReference>
<dbReference type="GO" id="GO:0016567">
    <property type="term" value="P:protein ubiquitination"/>
    <property type="evidence" value="ECO:0007669"/>
    <property type="project" value="TreeGrafter"/>
</dbReference>
<dbReference type="InterPro" id="IPR001841">
    <property type="entry name" value="Znf_RING"/>
</dbReference>
<dbReference type="EMBL" id="MU004196">
    <property type="protein sequence ID" value="KAF2490750.1"/>
    <property type="molecule type" value="Genomic_DNA"/>
</dbReference>
<dbReference type="CDD" id="cd16464">
    <property type="entry name" value="RING-H2_Pirh2-like"/>
    <property type="match status" value="1"/>
</dbReference>
<dbReference type="SUPFAM" id="SSF57850">
    <property type="entry name" value="RING/U-box"/>
    <property type="match status" value="1"/>
</dbReference>
<evidence type="ECO:0000259" key="7">
    <source>
        <dbReference type="PROSITE" id="PS51266"/>
    </source>
</evidence>
<evidence type="ECO:0000256" key="4">
    <source>
        <dbReference type="PROSITE-ProRule" id="PRU00601"/>
    </source>
</evidence>
<keyword evidence="1" id="KW-0479">Metal-binding</keyword>
<evidence type="ECO:0000313" key="9">
    <source>
        <dbReference type="EMBL" id="KAF2490750.1"/>
    </source>
</evidence>
<keyword evidence="3" id="KW-0862">Zinc</keyword>
<dbReference type="InterPro" id="IPR013083">
    <property type="entry name" value="Znf_RING/FYVE/PHD"/>
</dbReference>
<dbReference type="OrthoDB" id="411372at2759"/>
<organism evidence="9 10">
    <name type="scientific">Lophium mytilinum</name>
    <dbReference type="NCBI Taxonomy" id="390894"/>
    <lineage>
        <taxon>Eukaryota</taxon>
        <taxon>Fungi</taxon>
        <taxon>Dikarya</taxon>
        <taxon>Ascomycota</taxon>
        <taxon>Pezizomycotina</taxon>
        <taxon>Dothideomycetes</taxon>
        <taxon>Pleosporomycetidae</taxon>
        <taxon>Mytilinidiales</taxon>
        <taxon>Mytilinidiaceae</taxon>
        <taxon>Lophium</taxon>
    </lineage>
</organism>
<dbReference type="GO" id="GO:0005634">
    <property type="term" value="C:nucleus"/>
    <property type="evidence" value="ECO:0007669"/>
    <property type="project" value="TreeGrafter"/>
</dbReference>
<evidence type="ECO:0000259" key="8">
    <source>
        <dbReference type="PROSITE" id="PS51270"/>
    </source>
</evidence>
<feature type="compositionally biased region" description="Low complexity" evidence="5">
    <location>
        <begin position="117"/>
        <end position="126"/>
    </location>
</feature>
<feature type="region of interest" description="Disordered" evidence="5">
    <location>
        <begin position="636"/>
        <end position="710"/>
    </location>
</feature>
<feature type="domain" description="CTCHY-type" evidence="8">
    <location>
        <begin position="378"/>
        <end position="444"/>
    </location>
</feature>
<dbReference type="Pfam" id="PF13639">
    <property type="entry name" value="zf-RING_2"/>
    <property type="match status" value="1"/>
</dbReference>
<dbReference type="SUPFAM" id="SSF161219">
    <property type="entry name" value="CHY zinc finger-like"/>
    <property type="match status" value="1"/>
</dbReference>
<dbReference type="PROSITE" id="PS50089">
    <property type="entry name" value="ZF_RING_2"/>
    <property type="match status" value="1"/>
</dbReference>
<dbReference type="GO" id="GO:0008270">
    <property type="term" value="F:zinc ion binding"/>
    <property type="evidence" value="ECO:0007669"/>
    <property type="project" value="UniProtKB-KW"/>
</dbReference>
<dbReference type="InterPro" id="IPR039512">
    <property type="entry name" value="RCHY1_zinc-ribbon"/>
</dbReference>
<dbReference type="GO" id="GO:0006511">
    <property type="term" value="P:ubiquitin-dependent protein catabolic process"/>
    <property type="evidence" value="ECO:0007669"/>
    <property type="project" value="TreeGrafter"/>
</dbReference>
<feature type="domain" description="CHY-type" evidence="7">
    <location>
        <begin position="309"/>
        <end position="376"/>
    </location>
</feature>
<feature type="region of interest" description="Disordered" evidence="5">
    <location>
        <begin position="111"/>
        <end position="153"/>
    </location>
</feature>
<evidence type="ECO:0000256" key="2">
    <source>
        <dbReference type="ARBA" id="ARBA00022771"/>
    </source>
</evidence>
<dbReference type="PANTHER" id="PTHR21319:SF0">
    <property type="entry name" value="AND RING FINGER DOMAIN PROTEIN, PUTATIVE (AFU_ORTHOLOGUE AFUA_1G08900)-RELATED"/>
    <property type="match status" value="1"/>
</dbReference>
<keyword evidence="10" id="KW-1185">Reference proteome</keyword>
<dbReference type="InterPro" id="IPR008913">
    <property type="entry name" value="Znf_CHY"/>
</dbReference>
<dbReference type="InterPro" id="IPR017921">
    <property type="entry name" value="Znf_CTCHY"/>
</dbReference>
<dbReference type="Gene3D" id="3.30.40.10">
    <property type="entry name" value="Zinc/RING finger domain, C3HC4 (zinc finger)"/>
    <property type="match status" value="1"/>
</dbReference>
<proteinExistence type="predicted"/>
<dbReference type="InterPro" id="IPR037275">
    <property type="entry name" value="Znf_CTCHY_sf"/>
</dbReference>
<sequence>MSNLISSFIIDPVVRQARRFSTAYSSDEAHSDRDLSHATPRQGTADHRHDEHHEADTAVEIEDDQHADLLGTFRRYSTFIRRGRPASRPRERAAVENPDLEALSIISTAEETPLGVTTSGRRSTTSLPIHGPADRGMSQNPTHGIPQGFRPLNRAASTPVYPVAAHTEQERRDRAGSGGGGNNAPVMSELLPADDGMRHLRRRIHEIRDLTISNDEKARMMHYLMTERYHLLRPQSPVSLASHDRPFTPSSTHSLLDSDMHASSPISMTSDIDPENPYNLRLGDTQPSYRTRAVRADGTGDDDDFDTAEDGSSYGCQHYKRNVKVQCHSCHRWYTCRHCHDTVEDHSLNRKMTKNMLCMACGTPQPAGQHCRQCGREAAWYYCAICKLWDDNSSRKIYHCEECGICRMGEGLGKDYVHCKRCNVCISIAFAQSHRCVERATECDCPICGDYLFSSSIPVVSMPCGHYLHKECYNSYMQTAYKCPMCKKSAVNMELQWRKLTHAIESQPMPEEFADTRAVIQCNDCSCKSSAKYHWLGNKCTNCDSYNTNELRILSGEESDQAAEAMLSTEMDTAPNSPLARPSVEIRAARPYFLSVHSGQDDRSRASTAEQPASLPYQLMERMSRSLSPLRNYLSRSQEDISHPTEDEDDDIRDRWGTDGRFLSGAEDSSGSDSDSDSDESLNDADGALDDDEADDANEDLNDFDLVGHP</sequence>
<gene>
    <name evidence="9" type="ORF">BU16DRAFT_595320</name>
</gene>
<protein>
    <submittedName>
        <fullName evidence="9">Zf-CHY-domain-containing protein</fullName>
    </submittedName>
</protein>
<accession>A0A6A6QFH6</accession>
<name>A0A6A6QFH6_9PEZI</name>
<feature type="compositionally biased region" description="Low complexity" evidence="5">
    <location>
        <begin position="663"/>
        <end position="673"/>
    </location>
</feature>
<dbReference type="SUPFAM" id="SSF161245">
    <property type="entry name" value="Zinc hairpin stack"/>
    <property type="match status" value="1"/>
</dbReference>
<evidence type="ECO:0000313" key="10">
    <source>
        <dbReference type="Proteomes" id="UP000799750"/>
    </source>
</evidence>
<feature type="region of interest" description="Disordered" evidence="5">
    <location>
        <begin position="559"/>
        <end position="579"/>
    </location>
</feature>
<feature type="region of interest" description="Disordered" evidence="5">
    <location>
        <begin position="25"/>
        <end position="53"/>
    </location>
</feature>
<keyword evidence="2 4" id="KW-0863">Zinc-finger</keyword>
<feature type="compositionally biased region" description="Basic and acidic residues" evidence="5">
    <location>
        <begin position="27"/>
        <end position="36"/>
    </location>
</feature>
<reference evidence="9" key="1">
    <citation type="journal article" date="2020" name="Stud. Mycol.">
        <title>101 Dothideomycetes genomes: a test case for predicting lifestyles and emergence of pathogens.</title>
        <authorList>
            <person name="Haridas S."/>
            <person name="Albert R."/>
            <person name="Binder M."/>
            <person name="Bloem J."/>
            <person name="Labutti K."/>
            <person name="Salamov A."/>
            <person name="Andreopoulos B."/>
            <person name="Baker S."/>
            <person name="Barry K."/>
            <person name="Bills G."/>
            <person name="Bluhm B."/>
            <person name="Cannon C."/>
            <person name="Castanera R."/>
            <person name="Culley D."/>
            <person name="Daum C."/>
            <person name="Ezra D."/>
            <person name="Gonzalez J."/>
            <person name="Henrissat B."/>
            <person name="Kuo A."/>
            <person name="Liang C."/>
            <person name="Lipzen A."/>
            <person name="Lutzoni F."/>
            <person name="Magnuson J."/>
            <person name="Mondo S."/>
            <person name="Nolan M."/>
            <person name="Ohm R."/>
            <person name="Pangilinan J."/>
            <person name="Park H.-J."/>
            <person name="Ramirez L."/>
            <person name="Alfaro M."/>
            <person name="Sun H."/>
            <person name="Tritt A."/>
            <person name="Yoshinaga Y."/>
            <person name="Zwiers L.-H."/>
            <person name="Turgeon B."/>
            <person name="Goodwin S."/>
            <person name="Spatafora J."/>
            <person name="Crous P."/>
            <person name="Grigoriev I."/>
        </authorList>
    </citation>
    <scope>NUCLEOTIDE SEQUENCE</scope>
    <source>
        <strain evidence="9">CBS 269.34</strain>
    </source>
</reference>
<feature type="compositionally biased region" description="Acidic residues" evidence="5">
    <location>
        <begin position="674"/>
        <end position="703"/>
    </location>
</feature>
<feature type="region of interest" description="Disordered" evidence="5">
    <location>
        <begin position="165"/>
        <end position="188"/>
    </location>
</feature>
<dbReference type="PANTHER" id="PTHR21319">
    <property type="entry name" value="RING FINGER AND CHY ZINC FINGER DOMAIN-CONTAINING PROTEIN 1"/>
    <property type="match status" value="1"/>
</dbReference>
<dbReference type="Pfam" id="PF05495">
    <property type="entry name" value="zf-CHY"/>
    <property type="match status" value="1"/>
</dbReference>
<dbReference type="InterPro" id="IPR037274">
    <property type="entry name" value="Znf_CHY_sf"/>
</dbReference>
<dbReference type="Pfam" id="PF14599">
    <property type="entry name" value="zinc_ribbon_6"/>
    <property type="match status" value="1"/>
</dbReference>
<evidence type="ECO:0000256" key="5">
    <source>
        <dbReference type="SAM" id="MobiDB-lite"/>
    </source>
</evidence>
<dbReference type="Gene3D" id="2.20.28.10">
    <property type="match status" value="1"/>
</dbReference>
<dbReference type="GO" id="GO:0061630">
    <property type="term" value="F:ubiquitin protein ligase activity"/>
    <property type="evidence" value="ECO:0007669"/>
    <property type="project" value="TreeGrafter"/>
</dbReference>
<dbReference type="SMART" id="SM00184">
    <property type="entry name" value="RING"/>
    <property type="match status" value="1"/>
</dbReference>
<evidence type="ECO:0000259" key="6">
    <source>
        <dbReference type="PROSITE" id="PS50089"/>
    </source>
</evidence>
<feature type="compositionally biased region" description="Basic and acidic residues" evidence="5">
    <location>
        <begin position="44"/>
        <end position="53"/>
    </location>
</feature>
<dbReference type="PROSITE" id="PS51266">
    <property type="entry name" value="ZF_CHY"/>
    <property type="match status" value="1"/>
</dbReference>
<dbReference type="AlphaFoldDB" id="A0A6A6QFH6"/>
<evidence type="ECO:0000256" key="1">
    <source>
        <dbReference type="ARBA" id="ARBA00022723"/>
    </source>
</evidence>
<evidence type="ECO:0000256" key="3">
    <source>
        <dbReference type="ARBA" id="ARBA00022833"/>
    </source>
</evidence>
<dbReference type="PROSITE" id="PS51270">
    <property type="entry name" value="ZF_CTCHY"/>
    <property type="match status" value="1"/>
</dbReference>
<feature type="domain" description="RING-type" evidence="6">
    <location>
        <begin position="445"/>
        <end position="487"/>
    </location>
</feature>